<evidence type="ECO:0000313" key="8">
    <source>
        <dbReference type="Proteomes" id="UP000013569"/>
    </source>
</evidence>
<dbReference type="InterPro" id="IPR036390">
    <property type="entry name" value="WH_DNA-bd_sf"/>
</dbReference>
<keyword evidence="3" id="KW-0805">Transcription regulation</keyword>
<keyword evidence="4" id="KW-0238">DNA-binding</keyword>
<dbReference type="SMART" id="SM00347">
    <property type="entry name" value="HTH_MARR"/>
    <property type="match status" value="1"/>
</dbReference>
<protein>
    <submittedName>
        <fullName evidence="7">Transcriptional regulator</fullName>
    </submittedName>
</protein>
<evidence type="ECO:0000256" key="2">
    <source>
        <dbReference type="ARBA" id="ARBA00022490"/>
    </source>
</evidence>
<dbReference type="PROSITE" id="PS50995">
    <property type="entry name" value="HTH_MARR_2"/>
    <property type="match status" value="1"/>
</dbReference>
<evidence type="ECO:0000313" key="7">
    <source>
        <dbReference type="EMBL" id="EON31278.1"/>
    </source>
</evidence>
<dbReference type="GO" id="GO:0003677">
    <property type="term" value="F:DNA binding"/>
    <property type="evidence" value="ECO:0007669"/>
    <property type="project" value="UniProtKB-KW"/>
</dbReference>
<dbReference type="InterPro" id="IPR055166">
    <property type="entry name" value="Transc_reg_Sar_Rot_HTH"/>
</dbReference>
<dbReference type="EMBL" id="AQPW01000027">
    <property type="protein sequence ID" value="EON31278.1"/>
    <property type="molecule type" value="Genomic_DNA"/>
</dbReference>
<dbReference type="Gene3D" id="1.10.10.10">
    <property type="entry name" value="Winged helix-like DNA-binding domain superfamily/Winged helix DNA-binding domain"/>
    <property type="match status" value="1"/>
</dbReference>
<proteinExistence type="predicted"/>
<dbReference type="AlphaFoldDB" id="R7Y5E4"/>
<dbReference type="SUPFAM" id="SSF46785">
    <property type="entry name" value="Winged helix' DNA-binding domain"/>
    <property type="match status" value="1"/>
</dbReference>
<dbReference type="InterPro" id="IPR039422">
    <property type="entry name" value="MarR/SlyA-like"/>
</dbReference>
<evidence type="ECO:0000256" key="1">
    <source>
        <dbReference type="ARBA" id="ARBA00004496"/>
    </source>
</evidence>
<evidence type="ECO:0000256" key="5">
    <source>
        <dbReference type="ARBA" id="ARBA00023163"/>
    </source>
</evidence>
<dbReference type="Pfam" id="PF22381">
    <property type="entry name" value="Staph_reg_Sar_Rot"/>
    <property type="match status" value="1"/>
</dbReference>
<evidence type="ECO:0000256" key="4">
    <source>
        <dbReference type="ARBA" id="ARBA00023125"/>
    </source>
</evidence>
<dbReference type="InterPro" id="IPR036388">
    <property type="entry name" value="WH-like_DNA-bd_sf"/>
</dbReference>
<accession>R7Y5E4</accession>
<evidence type="ECO:0000259" key="6">
    <source>
        <dbReference type="PROSITE" id="PS50995"/>
    </source>
</evidence>
<sequence length="143" mass="16135">MNELSLDQQLCFALYKASRAATAVYRPLLTELGITYPQYLVMLALWDHDGRYVSELSDLLELDSGTLSPLLKRLEAQDLIERRRSRGDERRVAVHLTPAGKALRARALPIPRRLTSCTDLSPEAIDDLRSSLDALTAQLNQWT</sequence>
<name>R7Y5E4_9ACTN</name>
<keyword evidence="5" id="KW-0804">Transcription</keyword>
<feature type="domain" description="HTH marR-type" evidence="6">
    <location>
        <begin position="7"/>
        <end position="137"/>
    </location>
</feature>
<evidence type="ECO:0000256" key="3">
    <source>
        <dbReference type="ARBA" id="ARBA00023015"/>
    </source>
</evidence>
<reference evidence="7 8" key="1">
    <citation type="journal article" date="2013" name="Genome Announc.">
        <title>Draft Genome Sequence of a Benzothiophene-Desulfurizing Bacterium, Gordona terrae Strain C-6.</title>
        <authorList>
            <person name="Wang W."/>
            <person name="Ma T."/>
            <person name="Ren Y."/>
            <person name="Li G."/>
        </authorList>
    </citation>
    <scope>NUCLEOTIDE SEQUENCE [LARGE SCALE GENOMIC DNA]</scope>
    <source>
        <strain evidence="7 8">C-6</strain>
    </source>
</reference>
<dbReference type="PANTHER" id="PTHR33164">
    <property type="entry name" value="TRANSCRIPTIONAL REGULATOR, MARR FAMILY"/>
    <property type="match status" value="1"/>
</dbReference>
<dbReference type="InterPro" id="IPR000835">
    <property type="entry name" value="HTH_MarR-typ"/>
</dbReference>
<dbReference type="PATRIC" id="fig|1316928.3.peg.3665"/>
<dbReference type="FunFam" id="1.10.10.10:FF:000163">
    <property type="entry name" value="MarR family transcriptional regulator"/>
    <property type="match status" value="1"/>
</dbReference>
<comment type="subcellular location">
    <subcellularLocation>
        <location evidence="1">Cytoplasm</location>
    </subcellularLocation>
</comment>
<dbReference type="RefSeq" id="WP_010844019.1">
    <property type="nucleotide sequence ID" value="NZ_AQPW01000027.1"/>
</dbReference>
<organism evidence="7 8">
    <name type="scientific">Gordonia terrae C-6</name>
    <dbReference type="NCBI Taxonomy" id="1316928"/>
    <lineage>
        <taxon>Bacteria</taxon>
        <taxon>Bacillati</taxon>
        <taxon>Actinomycetota</taxon>
        <taxon>Actinomycetes</taxon>
        <taxon>Mycobacteriales</taxon>
        <taxon>Gordoniaceae</taxon>
        <taxon>Gordonia</taxon>
    </lineage>
</organism>
<dbReference type="GO" id="GO:0006950">
    <property type="term" value="P:response to stress"/>
    <property type="evidence" value="ECO:0007669"/>
    <property type="project" value="TreeGrafter"/>
</dbReference>
<gene>
    <name evidence="7" type="ORF">GTC6_18131</name>
</gene>
<dbReference type="PANTHER" id="PTHR33164:SF5">
    <property type="entry name" value="ORGANIC HYDROPEROXIDE RESISTANCE TRANSCRIPTIONAL REGULATOR"/>
    <property type="match status" value="1"/>
</dbReference>
<dbReference type="Proteomes" id="UP000013569">
    <property type="component" value="Unassembled WGS sequence"/>
</dbReference>
<dbReference type="GO" id="GO:0005737">
    <property type="term" value="C:cytoplasm"/>
    <property type="evidence" value="ECO:0007669"/>
    <property type="project" value="UniProtKB-SubCell"/>
</dbReference>
<dbReference type="GO" id="GO:0003700">
    <property type="term" value="F:DNA-binding transcription factor activity"/>
    <property type="evidence" value="ECO:0007669"/>
    <property type="project" value="InterPro"/>
</dbReference>
<comment type="caution">
    <text evidence="7">The sequence shown here is derived from an EMBL/GenBank/DDBJ whole genome shotgun (WGS) entry which is preliminary data.</text>
</comment>
<keyword evidence="2" id="KW-0963">Cytoplasm</keyword>